<proteinExistence type="predicted"/>
<feature type="transmembrane region" description="Helical" evidence="6">
    <location>
        <begin position="164"/>
        <end position="185"/>
    </location>
</feature>
<evidence type="ECO:0000313" key="9">
    <source>
        <dbReference type="Proteomes" id="UP000054481"/>
    </source>
</evidence>
<evidence type="ECO:0000256" key="6">
    <source>
        <dbReference type="SAM" id="Phobius"/>
    </source>
</evidence>
<reference evidence="8 9" key="1">
    <citation type="journal article" date="2014" name="Genome Biol. Evol.">
        <title>Comparative genomics and transcriptomics analyses reveal divergent lifestyle features of nematode endoparasitic fungus Hirsutella minnesotensis.</title>
        <authorList>
            <person name="Lai Y."/>
            <person name="Liu K."/>
            <person name="Zhang X."/>
            <person name="Zhang X."/>
            <person name="Li K."/>
            <person name="Wang N."/>
            <person name="Shu C."/>
            <person name="Wu Y."/>
            <person name="Wang C."/>
            <person name="Bushley K.E."/>
            <person name="Xiang M."/>
            <person name="Liu X."/>
        </authorList>
    </citation>
    <scope>NUCLEOTIDE SEQUENCE [LARGE SCALE GENOMIC DNA]</scope>
    <source>
        <strain evidence="8 9">3608</strain>
    </source>
</reference>
<feature type="transmembrane region" description="Helical" evidence="6">
    <location>
        <begin position="43"/>
        <end position="60"/>
    </location>
</feature>
<comment type="subcellular location">
    <subcellularLocation>
        <location evidence="1">Membrane</location>
        <topology evidence="1">Multi-pass membrane protein</topology>
    </subcellularLocation>
</comment>
<organism evidence="8 9">
    <name type="scientific">Hirsutella minnesotensis 3608</name>
    <dbReference type="NCBI Taxonomy" id="1043627"/>
    <lineage>
        <taxon>Eukaryota</taxon>
        <taxon>Fungi</taxon>
        <taxon>Dikarya</taxon>
        <taxon>Ascomycota</taxon>
        <taxon>Pezizomycotina</taxon>
        <taxon>Sordariomycetes</taxon>
        <taxon>Hypocreomycetidae</taxon>
        <taxon>Hypocreales</taxon>
        <taxon>Ophiocordycipitaceae</taxon>
        <taxon>Hirsutella</taxon>
    </lineage>
</organism>
<keyword evidence="2 6" id="KW-0812">Transmembrane</keyword>
<feature type="transmembrane region" description="Helical" evidence="6">
    <location>
        <begin position="276"/>
        <end position="303"/>
    </location>
</feature>
<evidence type="ECO:0000313" key="8">
    <source>
        <dbReference type="EMBL" id="KJZ71788.1"/>
    </source>
</evidence>
<dbReference type="PANTHER" id="PTHR23520">
    <property type="entry name" value="TRANSPORTER, PUTATIVE (AFU_ORTHOLOGUE AFUA_3G04000)-RELATED"/>
    <property type="match status" value="1"/>
</dbReference>
<evidence type="ECO:0000256" key="2">
    <source>
        <dbReference type="ARBA" id="ARBA00022692"/>
    </source>
</evidence>
<dbReference type="PROSITE" id="PS50850">
    <property type="entry name" value="MFS"/>
    <property type="match status" value="1"/>
</dbReference>
<dbReference type="Proteomes" id="UP000054481">
    <property type="component" value="Unassembled WGS sequence"/>
</dbReference>
<protein>
    <recommendedName>
        <fullName evidence="7">Major facilitator superfamily (MFS) profile domain-containing protein</fullName>
    </recommendedName>
</protein>
<feature type="compositionally biased region" description="Low complexity" evidence="5">
    <location>
        <begin position="233"/>
        <end position="247"/>
    </location>
</feature>
<dbReference type="Pfam" id="PF07690">
    <property type="entry name" value="MFS_1"/>
    <property type="match status" value="1"/>
</dbReference>
<dbReference type="SUPFAM" id="SSF103473">
    <property type="entry name" value="MFS general substrate transporter"/>
    <property type="match status" value="1"/>
</dbReference>
<dbReference type="AlphaFoldDB" id="A0A0F7ZSQ8"/>
<feature type="transmembrane region" description="Helical" evidence="6">
    <location>
        <begin position="430"/>
        <end position="453"/>
    </location>
</feature>
<dbReference type="EMBL" id="KQ030561">
    <property type="protein sequence ID" value="KJZ71788.1"/>
    <property type="molecule type" value="Genomic_DNA"/>
</dbReference>
<dbReference type="GO" id="GO:0000329">
    <property type="term" value="C:fungal-type vacuole membrane"/>
    <property type="evidence" value="ECO:0007669"/>
    <property type="project" value="TreeGrafter"/>
</dbReference>
<feature type="transmembrane region" description="Helical" evidence="6">
    <location>
        <begin position="205"/>
        <end position="222"/>
    </location>
</feature>
<dbReference type="InterPro" id="IPR011701">
    <property type="entry name" value="MFS"/>
</dbReference>
<feature type="transmembrane region" description="Helical" evidence="6">
    <location>
        <begin position="100"/>
        <end position="133"/>
    </location>
</feature>
<dbReference type="Gene3D" id="1.20.1250.20">
    <property type="entry name" value="MFS general substrate transporter like domains"/>
    <property type="match status" value="1"/>
</dbReference>
<dbReference type="GO" id="GO:0022857">
    <property type="term" value="F:transmembrane transporter activity"/>
    <property type="evidence" value="ECO:0007669"/>
    <property type="project" value="InterPro"/>
</dbReference>
<sequence>MADSDPSSRPAFLWLPRRILSELGLITLFHSPRDVKVLCLQRFVRLFAYGSSTLILVPFLESLGHSRMQSGLFMTLTLVGDVLISFLLALIADSIGRRSILALGATLMALSGLVFACASNYWVLLAAAVLGVISPNGNEIGPFRAVEESGVAHLTTKEQRGDVYAWYSLLGNAGTAFGMMTWGWAIHGIRNGLGWTPVQAYRATFVGYAILGVVKLLLAMSLSRAVEPAKKAASAEATTEETTPLLAGEPNPASQTQPKPKKWTNLLPEISPESRVITATLCLLFALDSFASGLVPLSWVSFYFRSRFGVEEGKLGSIFFITSIISAATVLVASSLAKRFGNINTMVFTHLPSSILLSLIPLPSSLSLSLLFLILRACTQSMDVAPRSAFLAAVLLPNERTAVMGAVNVVKITAQSMGPFITGVLASHSMFWMSFVIAGSLKACYDMGLLVIFKHHEQQDREARPDDEA</sequence>
<dbReference type="InterPro" id="IPR005829">
    <property type="entry name" value="Sugar_transporter_CS"/>
</dbReference>
<evidence type="ECO:0000256" key="3">
    <source>
        <dbReference type="ARBA" id="ARBA00022989"/>
    </source>
</evidence>
<accession>A0A0F7ZSQ8</accession>
<evidence type="ECO:0000256" key="4">
    <source>
        <dbReference type="ARBA" id="ARBA00023136"/>
    </source>
</evidence>
<dbReference type="InterPro" id="IPR020846">
    <property type="entry name" value="MFS_dom"/>
</dbReference>
<keyword evidence="4 6" id="KW-0472">Membrane</keyword>
<feature type="transmembrane region" description="Helical" evidence="6">
    <location>
        <begin position="72"/>
        <end position="91"/>
    </location>
</feature>
<dbReference type="PANTHER" id="PTHR23520:SF5">
    <property type="entry name" value="TRANSPORTER, PUTATIVE (AFU_ORTHOLOGUE AFUA_3G04000)-RELATED"/>
    <property type="match status" value="1"/>
</dbReference>
<feature type="transmembrane region" description="Helical" evidence="6">
    <location>
        <begin position="355"/>
        <end position="377"/>
    </location>
</feature>
<keyword evidence="9" id="KW-1185">Reference proteome</keyword>
<feature type="transmembrane region" description="Helical" evidence="6">
    <location>
        <begin position="315"/>
        <end position="335"/>
    </location>
</feature>
<name>A0A0F7ZSQ8_9HYPO</name>
<gene>
    <name evidence="8" type="ORF">HIM_08808</name>
</gene>
<feature type="region of interest" description="Disordered" evidence="5">
    <location>
        <begin position="233"/>
        <end position="262"/>
    </location>
</feature>
<feature type="domain" description="Major facilitator superfamily (MFS) profile" evidence="7">
    <location>
        <begin position="34"/>
        <end position="457"/>
    </location>
</feature>
<evidence type="ECO:0000259" key="7">
    <source>
        <dbReference type="PROSITE" id="PS50850"/>
    </source>
</evidence>
<dbReference type="InterPro" id="IPR036259">
    <property type="entry name" value="MFS_trans_sf"/>
</dbReference>
<evidence type="ECO:0000256" key="5">
    <source>
        <dbReference type="SAM" id="MobiDB-lite"/>
    </source>
</evidence>
<evidence type="ECO:0000256" key="1">
    <source>
        <dbReference type="ARBA" id="ARBA00004141"/>
    </source>
</evidence>
<dbReference type="OrthoDB" id="10027823at2759"/>
<dbReference type="PROSITE" id="PS00216">
    <property type="entry name" value="SUGAR_TRANSPORT_1"/>
    <property type="match status" value="1"/>
</dbReference>
<keyword evidence="3 6" id="KW-1133">Transmembrane helix</keyword>